<organism evidence="10 11">
    <name type="scientific">Curvularia kusanoi</name>
    <name type="common">Cochliobolus kusanoi</name>
    <dbReference type="NCBI Taxonomy" id="90978"/>
    <lineage>
        <taxon>Eukaryota</taxon>
        <taxon>Fungi</taxon>
        <taxon>Dikarya</taxon>
        <taxon>Ascomycota</taxon>
        <taxon>Pezizomycotina</taxon>
        <taxon>Dothideomycetes</taxon>
        <taxon>Pleosporomycetidae</taxon>
        <taxon>Pleosporales</taxon>
        <taxon>Pleosporineae</taxon>
        <taxon>Pleosporaceae</taxon>
        <taxon>Curvularia</taxon>
    </lineage>
</organism>
<feature type="compositionally biased region" description="Polar residues" evidence="8">
    <location>
        <begin position="1"/>
        <end position="12"/>
    </location>
</feature>
<evidence type="ECO:0000313" key="11">
    <source>
        <dbReference type="Proteomes" id="UP000801428"/>
    </source>
</evidence>
<feature type="active site" description="Proton donor" evidence="7">
    <location>
        <position position="295"/>
    </location>
</feature>
<comment type="similarity">
    <text evidence="7">Belongs to the peptidase C12 family.</text>
</comment>
<evidence type="ECO:0000313" key="10">
    <source>
        <dbReference type="EMBL" id="KAF3004920.1"/>
    </source>
</evidence>
<dbReference type="PANTHER" id="PTHR10589:SF29">
    <property type="entry name" value="UBIQUITIN CARBOXYL-TERMINAL HYDROLASE"/>
    <property type="match status" value="1"/>
</dbReference>
<keyword evidence="5 7" id="KW-0378">Hydrolase</keyword>
<dbReference type="Proteomes" id="UP000801428">
    <property type="component" value="Unassembled WGS sequence"/>
</dbReference>
<evidence type="ECO:0000259" key="9">
    <source>
        <dbReference type="PROSITE" id="PS52048"/>
    </source>
</evidence>
<dbReference type="GO" id="GO:0006511">
    <property type="term" value="P:ubiquitin-dependent protein catabolic process"/>
    <property type="evidence" value="ECO:0007669"/>
    <property type="project" value="UniProtKB-UniRule"/>
</dbReference>
<evidence type="ECO:0000256" key="8">
    <source>
        <dbReference type="SAM" id="MobiDB-lite"/>
    </source>
</evidence>
<dbReference type="Pfam" id="PF01088">
    <property type="entry name" value="Peptidase_C12"/>
    <property type="match status" value="1"/>
</dbReference>
<sequence>MSMSSRSKTTLCPSKLATSPAKVIATIQGESNRTRPEDGTESIALDEEQACEVSPEPGKRKSNTHGETPESKRLKLSPTPPANGNTNHPTQQSSESADLPGNITKDTWQGFCEIESEPAFFNAILQDMGIESINVREIFSMLPDYLETLQRPIYGLILLYSYRSQGSSDTPEHKSDHVWFANQLPAQNSCATLAMINIVMNSTEIEIGEHLRQFKDFTKDFTPYQRGEAFASFDFVKKIHNSFAKNMDILEADKHLSYKIKRSQIKQKDKKGRRKSGDSAATDDSAEGHEENAHHFIAYIPVGNEIWMLDGLNAQPINVGTFNAEQGDDWVLSAADSILAVLASGGDDYTGFAIMPSTLPELRRQACRTTNHMKSLESQLDATSPDWRSFVTDSDSPHTDPAVLGIEDQLQTYPTPSNVIATIASEGLEDLLKRRTKLLKDLNHFSTSIISEMQDEADSARKATQARFDHGPVIKLWAEMLAENGYLEQNLDRFIGPRGGSKKGNK</sequence>
<feature type="domain" description="UCH catalytic" evidence="9">
    <location>
        <begin position="110"/>
        <end position="359"/>
    </location>
</feature>
<dbReference type="PROSITE" id="PS52048">
    <property type="entry name" value="UCH_DOMAIN"/>
    <property type="match status" value="1"/>
</dbReference>
<feature type="region of interest" description="Disordered" evidence="8">
    <location>
        <begin position="1"/>
        <end position="101"/>
    </location>
</feature>
<dbReference type="FunFam" id="3.40.532.10:FF:000010">
    <property type="entry name" value="Ubiquitin carboxyl-terminal hydrolase"/>
    <property type="match status" value="1"/>
</dbReference>
<feature type="compositionally biased region" description="Basic residues" evidence="8">
    <location>
        <begin position="263"/>
        <end position="274"/>
    </location>
</feature>
<evidence type="ECO:0000256" key="7">
    <source>
        <dbReference type="PROSITE-ProRule" id="PRU01393"/>
    </source>
</evidence>
<keyword evidence="3 7" id="KW-0645">Protease</keyword>
<gene>
    <name evidence="10" type="ORF">E8E13_006957</name>
</gene>
<protein>
    <recommendedName>
        <fullName evidence="2 7">ubiquitinyl hydrolase 1</fullName>
        <ecNumber evidence="2 7">3.4.19.12</ecNumber>
    </recommendedName>
</protein>
<keyword evidence="4 7" id="KW-0833">Ubl conjugation pathway</keyword>
<evidence type="ECO:0000256" key="3">
    <source>
        <dbReference type="ARBA" id="ARBA00022670"/>
    </source>
</evidence>
<dbReference type="OrthoDB" id="1924260at2759"/>
<feature type="compositionally biased region" description="Polar residues" evidence="8">
    <location>
        <begin position="82"/>
        <end position="96"/>
    </location>
</feature>
<dbReference type="PANTHER" id="PTHR10589">
    <property type="entry name" value="UBIQUITIN CARBOXYL-TERMINAL HYDROLASE"/>
    <property type="match status" value="1"/>
</dbReference>
<comment type="caution">
    <text evidence="10">The sequence shown here is derived from an EMBL/GenBank/DDBJ whole genome shotgun (WGS) entry which is preliminary data.</text>
</comment>
<dbReference type="InterPro" id="IPR001578">
    <property type="entry name" value="Peptidase_C12_UCH"/>
</dbReference>
<evidence type="ECO:0000256" key="6">
    <source>
        <dbReference type="ARBA" id="ARBA00022807"/>
    </source>
</evidence>
<dbReference type="EC" id="3.4.19.12" evidence="2 7"/>
<evidence type="ECO:0000256" key="2">
    <source>
        <dbReference type="ARBA" id="ARBA00012759"/>
    </source>
</evidence>
<dbReference type="AlphaFoldDB" id="A0A9P4WD80"/>
<evidence type="ECO:0000256" key="1">
    <source>
        <dbReference type="ARBA" id="ARBA00000707"/>
    </source>
</evidence>
<dbReference type="GO" id="GO:0005737">
    <property type="term" value="C:cytoplasm"/>
    <property type="evidence" value="ECO:0007669"/>
    <property type="project" value="TreeGrafter"/>
</dbReference>
<dbReference type="SUPFAM" id="SSF54001">
    <property type="entry name" value="Cysteine proteinases"/>
    <property type="match status" value="1"/>
</dbReference>
<dbReference type="InterPro" id="IPR036959">
    <property type="entry name" value="Peptidase_C12_UCH_sf"/>
</dbReference>
<evidence type="ECO:0000256" key="4">
    <source>
        <dbReference type="ARBA" id="ARBA00022786"/>
    </source>
</evidence>
<dbReference type="GO" id="GO:0004843">
    <property type="term" value="F:cysteine-type deubiquitinase activity"/>
    <property type="evidence" value="ECO:0007669"/>
    <property type="project" value="UniProtKB-UniRule"/>
</dbReference>
<feature type="active site" description="Nucleophile" evidence="7">
    <location>
        <position position="190"/>
    </location>
</feature>
<dbReference type="InterPro" id="IPR038765">
    <property type="entry name" value="Papain-like_cys_pep_sf"/>
</dbReference>
<reference evidence="10" key="1">
    <citation type="submission" date="2019-04" db="EMBL/GenBank/DDBJ databases">
        <title>Sequencing of skin fungus with MAO and IRED activity.</title>
        <authorList>
            <person name="Marsaioli A.J."/>
            <person name="Bonatto J.M.C."/>
            <person name="Reis Junior O."/>
        </authorList>
    </citation>
    <scope>NUCLEOTIDE SEQUENCE</scope>
    <source>
        <strain evidence="10">30M1</strain>
    </source>
</reference>
<evidence type="ECO:0000256" key="5">
    <source>
        <dbReference type="ARBA" id="ARBA00022801"/>
    </source>
</evidence>
<dbReference type="EMBL" id="SWKU01000007">
    <property type="protein sequence ID" value="KAF3004920.1"/>
    <property type="molecule type" value="Genomic_DNA"/>
</dbReference>
<dbReference type="GO" id="GO:0016579">
    <property type="term" value="P:protein deubiquitination"/>
    <property type="evidence" value="ECO:0007669"/>
    <property type="project" value="TreeGrafter"/>
</dbReference>
<keyword evidence="11" id="KW-1185">Reference proteome</keyword>
<feature type="site" description="Transition state stabilizer" evidence="7">
    <location>
        <position position="183"/>
    </location>
</feature>
<name>A0A9P4WD80_CURKU</name>
<dbReference type="Gene3D" id="3.40.532.10">
    <property type="entry name" value="Peptidase C12, ubiquitin carboxyl-terminal hydrolase"/>
    <property type="match status" value="1"/>
</dbReference>
<feature type="site" description="Important for enzyme activity" evidence="7">
    <location>
        <position position="310"/>
    </location>
</feature>
<proteinExistence type="inferred from homology"/>
<accession>A0A9P4WD80</accession>
<keyword evidence="6 7" id="KW-0788">Thiol protease</keyword>
<feature type="region of interest" description="Disordered" evidence="8">
    <location>
        <begin position="263"/>
        <end position="289"/>
    </location>
</feature>
<comment type="catalytic activity">
    <reaction evidence="1 7">
        <text>Thiol-dependent hydrolysis of ester, thioester, amide, peptide and isopeptide bonds formed by the C-terminal Gly of ubiquitin (a 76-residue protein attached to proteins as an intracellular targeting signal).</text>
        <dbReference type="EC" id="3.4.19.12"/>
    </reaction>
</comment>